<evidence type="ECO:0000313" key="1">
    <source>
        <dbReference type="EMBL" id="CAB4138971.1"/>
    </source>
</evidence>
<protein>
    <submittedName>
        <fullName evidence="1">Uncharacterized protein</fullName>
    </submittedName>
</protein>
<gene>
    <name evidence="1" type="ORF">UFOVP340_3</name>
</gene>
<dbReference type="EMBL" id="LR796350">
    <property type="protein sequence ID" value="CAB4138971.1"/>
    <property type="molecule type" value="Genomic_DNA"/>
</dbReference>
<proteinExistence type="predicted"/>
<sequence length="85" mass="9726">MKIVHFKKHSCISKRDYSLAHENFNLPIAINPDHVIAISPRKRTKLYDTSDSVYSSDVWCELRVISGQSIDVDGSYEEVTNKLSQ</sequence>
<name>A0A6J5LXY0_9CAUD</name>
<organism evidence="1">
    <name type="scientific">uncultured Caudovirales phage</name>
    <dbReference type="NCBI Taxonomy" id="2100421"/>
    <lineage>
        <taxon>Viruses</taxon>
        <taxon>Duplodnaviria</taxon>
        <taxon>Heunggongvirae</taxon>
        <taxon>Uroviricota</taxon>
        <taxon>Caudoviricetes</taxon>
        <taxon>Peduoviridae</taxon>
        <taxon>Maltschvirus</taxon>
        <taxon>Maltschvirus maltsch</taxon>
    </lineage>
</organism>
<reference evidence="1" key="1">
    <citation type="submission" date="2020-04" db="EMBL/GenBank/DDBJ databases">
        <authorList>
            <person name="Chiriac C."/>
            <person name="Salcher M."/>
            <person name="Ghai R."/>
            <person name="Kavagutti S V."/>
        </authorList>
    </citation>
    <scope>NUCLEOTIDE SEQUENCE</scope>
</reference>
<accession>A0A6J5LXY0</accession>